<evidence type="ECO:0000313" key="12">
    <source>
        <dbReference type="Proteomes" id="UP001497472"/>
    </source>
</evidence>
<dbReference type="PROSITE" id="PS50240">
    <property type="entry name" value="TRYPSIN_DOM"/>
    <property type="match status" value="1"/>
</dbReference>
<evidence type="ECO:0000256" key="7">
    <source>
        <dbReference type="ARBA" id="ARBA00023002"/>
    </source>
</evidence>
<evidence type="ECO:0000256" key="4">
    <source>
        <dbReference type="ARBA" id="ARBA00022792"/>
    </source>
</evidence>
<dbReference type="Pfam" id="PF00089">
    <property type="entry name" value="Trypsin"/>
    <property type="match status" value="2"/>
</dbReference>
<dbReference type="GO" id="GO:0006508">
    <property type="term" value="P:proteolysis"/>
    <property type="evidence" value="ECO:0007669"/>
    <property type="project" value="InterPro"/>
</dbReference>
<dbReference type="Gene3D" id="1.10.442.10">
    <property type="entry name" value="Cytochrome c oxidase subunit IV"/>
    <property type="match status" value="1"/>
</dbReference>
<dbReference type="InterPro" id="IPR043504">
    <property type="entry name" value="Peptidase_S1_PA_chymotrypsin"/>
</dbReference>
<dbReference type="SMART" id="SM00020">
    <property type="entry name" value="Tryp_SPc"/>
    <property type="match status" value="1"/>
</dbReference>
<dbReference type="GO" id="GO:0005743">
    <property type="term" value="C:mitochondrial inner membrane"/>
    <property type="evidence" value="ECO:0007669"/>
    <property type="project" value="UniProtKB-SubCell"/>
</dbReference>
<evidence type="ECO:0000256" key="3">
    <source>
        <dbReference type="ARBA" id="ARBA00022692"/>
    </source>
</evidence>
<reference evidence="11 12" key="1">
    <citation type="submission" date="2023-11" db="EMBL/GenBank/DDBJ databases">
        <authorList>
            <person name="Okamura Y."/>
        </authorList>
    </citation>
    <scope>NUCLEOTIDE SEQUENCE [LARGE SCALE GENOMIC DNA]</scope>
</reference>
<evidence type="ECO:0000313" key="11">
    <source>
        <dbReference type="EMBL" id="CAK1543334.1"/>
    </source>
</evidence>
<dbReference type="PRINTS" id="PR01873">
    <property type="entry name" value="CYTCOXIDASE4"/>
</dbReference>
<dbReference type="Proteomes" id="UP001497472">
    <property type="component" value="Unassembled WGS sequence"/>
</dbReference>
<organism evidence="11 12">
    <name type="scientific">Leptosia nina</name>
    <dbReference type="NCBI Taxonomy" id="320188"/>
    <lineage>
        <taxon>Eukaryota</taxon>
        <taxon>Metazoa</taxon>
        <taxon>Ecdysozoa</taxon>
        <taxon>Arthropoda</taxon>
        <taxon>Hexapoda</taxon>
        <taxon>Insecta</taxon>
        <taxon>Pterygota</taxon>
        <taxon>Neoptera</taxon>
        <taxon>Endopterygota</taxon>
        <taxon>Lepidoptera</taxon>
        <taxon>Glossata</taxon>
        <taxon>Ditrysia</taxon>
        <taxon>Papilionoidea</taxon>
        <taxon>Pieridae</taxon>
        <taxon>Pierinae</taxon>
        <taxon>Leptosia</taxon>
    </lineage>
</organism>
<dbReference type="PANTHER" id="PTHR10707:SF10">
    <property type="entry name" value="CYTOCHROME C OXIDASE SUBUNIT 4"/>
    <property type="match status" value="1"/>
</dbReference>
<protein>
    <recommendedName>
        <fullName evidence="10">Peptidase S1 domain-containing protein</fullName>
    </recommendedName>
</protein>
<dbReference type="InterPro" id="IPR001254">
    <property type="entry name" value="Trypsin_dom"/>
</dbReference>
<keyword evidence="8" id="KW-0496">Mitochondrion</keyword>
<keyword evidence="4" id="KW-0999">Mitochondrion inner membrane</keyword>
<dbReference type="GO" id="GO:0045277">
    <property type="term" value="C:respiratory chain complex IV"/>
    <property type="evidence" value="ECO:0007669"/>
    <property type="project" value="InterPro"/>
</dbReference>
<dbReference type="GO" id="GO:0006123">
    <property type="term" value="P:mitochondrial electron transport, cytochrome c to oxygen"/>
    <property type="evidence" value="ECO:0007669"/>
    <property type="project" value="InterPro"/>
</dbReference>
<sequence length="709" mass="80635">MKVLDHLKNARAHSNISRSDKQDYNDESIIRENEFWEPSGRRIYKGERTKIKYFPFMASVHIFNNFHCAGSIIKSDLVITASSCLQLAWNNRLFRENPAFLSVRVGSSFYSGGGEVIPVLEIYFHPLYDPKSLRNNLCIVRLVRRLKFGKRVKRVKRIDIDRHPWSLPLTTPGITILGWGAKGRDVGGPGVVDGKLMGVISFGSPTCGTPDAPTVFTKLGFYTDWIEEIMEKKVPVTLKKTTEQPPFDVYSFLPKRRPTTTTFKIPPLTGKKLEPLSILDIDKALRLLDENLFKEFLSTMFTSGEIETYRNIIKHEKDVMRDDGIKSTTEKDIVTGGSLSVENEPKLVTRILNYSEEIKDITQSIELERSQTEEKNSKENSHDVNFEISKMEGRSQSIERLNDDHQPLKHIKNSNVESEIAQFMKNIDLKKIIEEEVMVTPNIKLDTKGKNESVVTFLYLSDNEKSKDVVVPEENGLSIATNDGFIDMTRSNSKNNYIVPENEMLGLVSEAIENELKNNNYKLSSTASTTFYSLHLFLDRKIVSESINTMANLLLRRAILDAVRVPAGTRSVSELAKIGNREWVGYGYNGQPNYVDRPDYPLPAVRFRVETPDVKALREKEKGDWHKLTVEEKKALYRASFCQTFAEFQAPTGQWKGALGWSLVMASLSLWIYMGVKLFVYSPLPDSFMGLRKQPLEVNGCYVEAYVSA</sequence>
<evidence type="ECO:0000256" key="6">
    <source>
        <dbReference type="ARBA" id="ARBA00022989"/>
    </source>
</evidence>
<dbReference type="Gene3D" id="2.40.10.10">
    <property type="entry name" value="Trypsin-like serine proteases"/>
    <property type="match status" value="2"/>
</dbReference>
<dbReference type="PANTHER" id="PTHR10707">
    <property type="entry name" value="CYTOCHROME C OXIDASE SUBUNIT IV"/>
    <property type="match status" value="1"/>
</dbReference>
<evidence type="ECO:0000259" key="10">
    <source>
        <dbReference type="PROSITE" id="PS50240"/>
    </source>
</evidence>
<evidence type="ECO:0000256" key="5">
    <source>
        <dbReference type="ARBA" id="ARBA00022946"/>
    </source>
</evidence>
<feature type="domain" description="Peptidase S1" evidence="10">
    <location>
        <begin position="43"/>
        <end position="231"/>
    </location>
</feature>
<dbReference type="CDD" id="cd00922">
    <property type="entry name" value="Cyt_c_Oxidase_IV"/>
    <property type="match status" value="1"/>
</dbReference>
<dbReference type="Pfam" id="PF02936">
    <property type="entry name" value="COX4"/>
    <property type="match status" value="1"/>
</dbReference>
<evidence type="ECO:0000256" key="8">
    <source>
        <dbReference type="ARBA" id="ARBA00023128"/>
    </source>
</evidence>
<keyword evidence="3" id="KW-0812">Transmembrane</keyword>
<dbReference type="FunFam" id="1.10.442.10:FF:000001">
    <property type="entry name" value="Cytochrome c oxidase subunit 4 isoform 1"/>
    <property type="match status" value="1"/>
</dbReference>
<dbReference type="GO" id="GO:0016491">
    <property type="term" value="F:oxidoreductase activity"/>
    <property type="evidence" value="ECO:0007669"/>
    <property type="project" value="UniProtKB-KW"/>
</dbReference>
<dbReference type="EMBL" id="CAVLEF010000004">
    <property type="protein sequence ID" value="CAK1543334.1"/>
    <property type="molecule type" value="Genomic_DNA"/>
</dbReference>
<dbReference type="SUPFAM" id="SSF50494">
    <property type="entry name" value="Trypsin-like serine proteases"/>
    <property type="match status" value="1"/>
</dbReference>
<evidence type="ECO:0000256" key="1">
    <source>
        <dbReference type="ARBA" id="ARBA00004434"/>
    </source>
</evidence>
<keyword evidence="6" id="KW-1133">Transmembrane helix</keyword>
<evidence type="ECO:0000256" key="9">
    <source>
        <dbReference type="ARBA" id="ARBA00023136"/>
    </source>
</evidence>
<dbReference type="InterPro" id="IPR004203">
    <property type="entry name" value="Cyt_c_oxidase_su4_fam"/>
</dbReference>
<dbReference type="InterPro" id="IPR013288">
    <property type="entry name" value="Cyt_c_oxidase_su4"/>
</dbReference>
<dbReference type="AlphaFoldDB" id="A0AAV1J4I4"/>
<proteinExistence type="inferred from homology"/>
<dbReference type="SUPFAM" id="SSF81406">
    <property type="entry name" value="Mitochondrial cytochrome c oxidase subunit IV"/>
    <property type="match status" value="1"/>
</dbReference>
<keyword evidence="12" id="KW-1185">Reference proteome</keyword>
<name>A0AAV1J4I4_9NEOP</name>
<dbReference type="InterPro" id="IPR009003">
    <property type="entry name" value="Peptidase_S1_PA"/>
</dbReference>
<evidence type="ECO:0000256" key="2">
    <source>
        <dbReference type="ARBA" id="ARBA00008135"/>
    </source>
</evidence>
<comment type="subcellular location">
    <subcellularLocation>
        <location evidence="1">Mitochondrion inner membrane</location>
        <topology evidence="1">Single-pass membrane protein</topology>
    </subcellularLocation>
</comment>
<keyword evidence="5" id="KW-0809">Transit peptide</keyword>
<gene>
    <name evidence="11" type="ORF">LNINA_LOCUS3154</name>
</gene>
<comment type="caution">
    <text evidence="11">The sequence shown here is derived from an EMBL/GenBank/DDBJ whole genome shotgun (WGS) entry which is preliminary data.</text>
</comment>
<comment type="similarity">
    <text evidence="2">Belongs to the cytochrome c oxidase IV family.</text>
</comment>
<accession>A0AAV1J4I4</accession>
<dbReference type="InterPro" id="IPR036639">
    <property type="entry name" value="Cyt_c_oxidase_su4_sf"/>
</dbReference>
<keyword evidence="9" id="KW-0472">Membrane</keyword>
<keyword evidence="7" id="KW-0560">Oxidoreductase</keyword>
<dbReference type="GO" id="GO:0004252">
    <property type="term" value="F:serine-type endopeptidase activity"/>
    <property type="evidence" value="ECO:0007669"/>
    <property type="project" value="InterPro"/>
</dbReference>